<proteinExistence type="predicted"/>
<evidence type="ECO:0000313" key="2">
    <source>
        <dbReference type="EMBL" id="KAH7570871.1"/>
    </source>
</evidence>
<feature type="region of interest" description="Disordered" evidence="1">
    <location>
        <begin position="1"/>
        <end position="61"/>
    </location>
</feature>
<gene>
    <name evidence="2" type="ORF">JRO89_XS05G0210600</name>
</gene>
<dbReference type="EMBL" id="JAFEMO010000005">
    <property type="protein sequence ID" value="KAH7570871.1"/>
    <property type="molecule type" value="Genomic_DNA"/>
</dbReference>
<reference evidence="2 3" key="1">
    <citation type="submission" date="2021-02" db="EMBL/GenBank/DDBJ databases">
        <title>Plant Genome Project.</title>
        <authorList>
            <person name="Zhang R.-G."/>
        </authorList>
    </citation>
    <scope>NUCLEOTIDE SEQUENCE [LARGE SCALE GENOMIC DNA]</scope>
    <source>
        <tissue evidence="2">Leaves</tissue>
    </source>
</reference>
<accession>A0ABQ8I2M1</accession>
<protein>
    <submittedName>
        <fullName evidence="2">Uncharacterized protein</fullName>
    </submittedName>
</protein>
<dbReference type="Proteomes" id="UP000827721">
    <property type="component" value="Unassembled WGS sequence"/>
</dbReference>
<name>A0ABQ8I2M1_9ROSI</name>
<evidence type="ECO:0000313" key="3">
    <source>
        <dbReference type="Proteomes" id="UP000827721"/>
    </source>
</evidence>
<comment type="caution">
    <text evidence="2">The sequence shown here is derived from an EMBL/GenBank/DDBJ whole genome shotgun (WGS) entry which is preliminary data.</text>
</comment>
<keyword evidence="3" id="KW-1185">Reference proteome</keyword>
<sequence length="97" mass="10531">MHDEHVQKNQRVSKGVHAEPLRGPMEEDCPATAGKLDREHGGDDLSGGDDDGERDKTTMLGSKGPLILSIDFITALLGRTLLDGSADVPWLRLEENP</sequence>
<evidence type="ECO:0000256" key="1">
    <source>
        <dbReference type="SAM" id="MobiDB-lite"/>
    </source>
</evidence>
<organism evidence="2 3">
    <name type="scientific">Xanthoceras sorbifolium</name>
    <dbReference type="NCBI Taxonomy" id="99658"/>
    <lineage>
        <taxon>Eukaryota</taxon>
        <taxon>Viridiplantae</taxon>
        <taxon>Streptophyta</taxon>
        <taxon>Embryophyta</taxon>
        <taxon>Tracheophyta</taxon>
        <taxon>Spermatophyta</taxon>
        <taxon>Magnoliopsida</taxon>
        <taxon>eudicotyledons</taxon>
        <taxon>Gunneridae</taxon>
        <taxon>Pentapetalae</taxon>
        <taxon>rosids</taxon>
        <taxon>malvids</taxon>
        <taxon>Sapindales</taxon>
        <taxon>Sapindaceae</taxon>
        <taxon>Xanthoceroideae</taxon>
        <taxon>Xanthoceras</taxon>
    </lineage>
</organism>